<keyword evidence="5" id="KW-1185">Reference proteome</keyword>
<comment type="caution">
    <text evidence="4">The sequence shown here is derived from an EMBL/GenBank/DDBJ whole genome shotgun (WGS) entry which is preliminary data.</text>
</comment>
<comment type="subunit">
    <text evidence="3">UreD, UreF and UreG form a complex that acts as a GTP-hydrolysis-dependent molecular chaperone, activating the urease apoprotein by helping to assemble the nickel containing metallocenter of UreC. The UreE protein probably delivers the nickel.</text>
</comment>
<evidence type="ECO:0000256" key="2">
    <source>
        <dbReference type="ARBA" id="ARBA00023186"/>
    </source>
</evidence>
<evidence type="ECO:0000313" key="4">
    <source>
        <dbReference type="EMBL" id="GGG28128.1"/>
    </source>
</evidence>
<proteinExistence type="inferred from homology"/>
<comment type="similarity">
    <text evidence="1 3">Belongs to the UreD family.</text>
</comment>
<dbReference type="Proteomes" id="UP000634043">
    <property type="component" value="Unassembled WGS sequence"/>
</dbReference>
<organism evidence="4 5">
    <name type="scientific">Pontibacter amylolyticus</name>
    <dbReference type="NCBI Taxonomy" id="1424080"/>
    <lineage>
        <taxon>Bacteria</taxon>
        <taxon>Pseudomonadati</taxon>
        <taxon>Bacteroidota</taxon>
        <taxon>Cytophagia</taxon>
        <taxon>Cytophagales</taxon>
        <taxon>Hymenobacteraceae</taxon>
        <taxon>Pontibacter</taxon>
    </lineage>
</organism>
<accession>A0ABQ1WF88</accession>
<evidence type="ECO:0000313" key="5">
    <source>
        <dbReference type="Proteomes" id="UP000634043"/>
    </source>
</evidence>
<evidence type="ECO:0000256" key="1">
    <source>
        <dbReference type="ARBA" id="ARBA00007177"/>
    </source>
</evidence>
<keyword evidence="3" id="KW-0996">Nickel insertion</keyword>
<gene>
    <name evidence="3 4" type="primary">ureD</name>
    <name evidence="4" type="ORF">GCM10011323_34420</name>
</gene>
<comment type="function">
    <text evidence="3">Required for maturation of urease via the functional incorporation of the urease nickel metallocenter.</text>
</comment>
<dbReference type="Pfam" id="PF01774">
    <property type="entry name" value="UreD"/>
    <property type="match status" value="1"/>
</dbReference>
<protein>
    <recommendedName>
        <fullName evidence="3">Urease accessory protein UreD</fullName>
    </recommendedName>
</protein>
<dbReference type="PANTHER" id="PTHR33643:SF1">
    <property type="entry name" value="UREASE ACCESSORY PROTEIN D"/>
    <property type="match status" value="1"/>
</dbReference>
<comment type="subcellular location">
    <subcellularLocation>
        <location evidence="3">Cytoplasm</location>
    </subcellularLocation>
</comment>
<dbReference type="HAMAP" id="MF_01384">
    <property type="entry name" value="UreD"/>
    <property type="match status" value="1"/>
</dbReference>
<dbReference type="PANTHER" id="PTHR33643">
    <property type="entry name" value="UREASE ACCESSORY PROTEIN D"/>
    <property type="match status" value="1"/>
</dbReference>
<keyword evidence="2 3" id="KW-0143">Chaperone</keyword>
<reference evidence="5" key="1">
    <citation type="journal article" date="2019" name="Int. J. Syst. Evol. Microbiol.">
        <title>The Global Catalogue of Microorganisms (GCM) 10K type strain sequencing project: providing services to taxonomists for standard genome sequencing and annotation.</title>
        <authorList>
            <consortium name="The Broad Institute Genomics Platform"/>
            <consortium name="The Broad Institute Genome Sequencing Center for Infectious Disease"/>
            <person name="Wu L."/>
            <person name="Ma J."/>
        </authorList>
    </citation>
    <scope>NUCLEOTIDE SEQUENCE [LARGE SCALE GENOMIC DNA]</scope>
    <source>
        <strain evidence="5">CGMCC 1.12749</strain>
    </source>
</reference>
<sequence length="291" mass="32805">MQKIVLNTTYYMISQLSIVAGFREKKSYLVDAFFTRPFRVANVGQYKTDDDLYLMVMSSSPGLLDNDQYAISIKLEAGARLQLQSQAYQRLYRMQTGAIQNMKIMLEPGCAFSYVPHPVVPHQNSKFEGHTTIYLQEGCELLLSEIITCGRKHSGEAFLFTSFQNLTEVYYKQKLILKDNVLLQPRQVPPGTIGQWEGYTHQGTLVYLNTGEQPVQVYLEKVQQIVAAEKGVFFGLSQAAINGFVLRILGHGGEQLFNCFKRVQGAIWQNNLLPEAPVPAKSKAPLLVQQV</sequence>
<evidence type="ECO:0000256" key="3">
    <source>
        <dbReference type="HAMAP-Rule" id="MF_01384"/>
    </source>
</evidence>
<name>A0ABQ1WF88_9BACT</name>
<keyword evidence="3" id="KW-0963">Cytoplasm</keyword>
<dbReference type="InterPro" id="IPR002669">
    <property type="entry name" value="UreD"/>
</dbReference>
<dbReference type="EMBL" id="BMFP01000007">
    <property type="protein sequence ID" value="GGG28128.1"/>
    <property type="molecule type" value="Genomic_DNA"/>
</dbReference>